<gene>
    <name evidence="1" type="ORF">NC653_004372</name>
</gene>
<comment type="caution">
    <text evidence="1">The sequence shown here is derived from an EMBL/GenBank/DDBJ whole genome shotgun (WGS) entry which is preliminary data.</text>
</comment>
<proteinExistence type="predicted"/>
<organism evidence="1 2">
    <name type="scientific">Populus alba x Populus x berolinensis</name>
    <dbReference type="NCBI Taxonomy" id="444605"/>
    <lineage>
        <taxon>Eukaryota</taxon>
        <taxon>Viridiplantae</taxon>
        <taxon>Streptophyta</taxon>
        <taxon>Embryophyta</taxon>
        <taxon>Tracheophyta</taxon>
        <taxon>Spermatophyta</taxon>
        <taxon>Magnoliopsida</taxon>
        <taxon>eudicotyledons</taxon>
        <taxon>Gunneridae</taxon>
        <taxon>Pentapetalae</taxon>
        <taxon>rosids</taxon>
        <taxon>fabids</taxon>
        <taxon>Malpighiales</taxon>
        <taxon>Salicaceae</taxon>
        <taxon>Saliceae</taxon>
        <taxon>Populus</taxon>
    </lineage>
</organism>
<keyword evidence="2" id="KW-1185">Reference proteome</keyword>
<reference evidence="1 2" key="1">
    <citation type="journal article" date="2023" name="Mol. Ecol. Resour.">
        <title>Chromosome-level genome assembly of a triploid poplar Populus alba 'Berolinensis'.</title>
        <authorList>
            <person name="Chen S."/>
            <person name="Yu Y."/>
            <person name="Wang X."/>
            <person name="Wang S."/>
            <person name="Zhang T."/>
            <person name="Zhou Y."/>
            <person name="He R."/>
            <person name="Meng N."/>
            <person name="Wang Y."/>
            <person name="Liu W."/>
            <person name="Liu Z."/>
            <person name="Liu J."/>
            <person name="Guo Q."/>
            <person name="Huang H."/>
            <person name="Sederoff R.R."/>
            <person name="Wang G."/>
            <person name="Qu G."/>
            <person name="Chen S."/>
        </authorList>
    </citation>
    <scope>NUCLEOTIDE SEQUENCE [LARGE SCALE GENOMIC DNA]</scope>
    <source>
        <strain evidence="1">SC-2020</strain>
    </source>
</reference>
<sequence length="104" mass="12007">MEIVRKEEDGGDEEEEELKTILFYQFEYIPNQTPKVYFGAKENGEQMDLDQAQCQNEAWDGEVEVELHIQSDGDIISLQEIDQASIISIYPFIHLVGLLPLLFE</sequence>
<evidence type="ECO:0000313" key="1">
    <source>
        <dbReference type="EMBL" id="KAJ7015056.1"/>
    </source>
</evidence>
<evidence type="ECO:0000313" key="2">
    <source>
        <dbReference type="Proteomes" id="UP001164929"/>
    </source>
</evidence>
<dbReference type="Proteomes" id="UP001164929">
    <property type="component" value="Chromosome 1"/>
</dbReference>
<accession>A0AAD6RUP1</accession>
<dbReference type="AlphaFoldDB" id="A0AAD6RUP1"/>
<name>A0AAD6RUP1_9ROSI</name>
<dbReference type="EMBL" id="JAQIZT010000001">
    <property type="protein sequence ID" value="KAJ7015056.1"/>
    <property type="molecule type" value="Genomic_DNA"/>
</dbReference>
<protein>
    <submittedName>
        <fullName evidence="1">Uncharacterized protein</fullName>
    </submittedName>
</protein>